<dbReference type="EMBL" id="QZCW01000003">
    <property type="protein sequence ID" value="MCW5322564.1"/>
    <property type="molecule type" value="Genomic_DNA"/>
</dbReference>
<dbReference type="Proteomes" id="UP001208935">
    <property type="component" value="Unassembled WGS sequence"/>
</dbReference>
<organism evidence="1 2">
    <name type="scientific">Verminephrobacter aporrectodeae subsp. tuberculatae</name>
    <dbReference type="NCBI Taxonomy" id="1110392"/>
    <lineage>
        <taxon>Bacteria</taxon>
        <taxon>Pseudomonadati</taxon>
        <taxon>Pseudomonadota</taxon>
        <taxon>Betaproteobacteria</taxon>
        <taxon>Burkholderiales</taxon>
        <taxon>Comamonadaceae</taxon>
        <taxon>Verminephrobacter</taxon>
    </lineage>
</organism>
<dbReference type="PROSITE" id="PS51257">
    <property type="entry name" value="PROKAR_LIPOPROTEIN"/>
    <property type="match status" value="1"/>
</dbReference>
<evidence type="ECO:0000313" key="1">
    <source>
        <dbReference type="EMBL" id="MCW5322564.1"/>
    </source>
</evidence>
<proteinExistence type="predicted"/>
<reference evidence="2" key="1">
    <citation type="submission" date="2023-07" db="EMBL/GenBank/DDBJ databases">
        <title>Verminephrobacter genomes.</title>
        <authorList>
            <person name="Lund M.B."/>
        </authorList>
    </citation>
    <scope>NUCLEOTIDE SEQUENCE [LARGE SCALE GENOMIC DNA]</scope>
    <source>
        <strain evidence="2">AtM5-05</strain>
    </source>
</reference>
<sequence length="332" mass="34127">MKQKNELLAVLVAGVALTACGGAWGQHSSVHRSDDGGVILTVYGEAWGDGGDTPAPAASAIVTSVPAATYEATSSEALAYEMLNAERSQCGFGLLAQDIRLDQAAMGHLDYLAQNNAVGHFQKPGNARFTGVNPGNRATAAGYDHRQVGETLLPVPFTENVEYAVRSILSAPHTLVALHGLRDVGLAWGPTAVGRTLEMVFGLAENAVHQDAGKVLTYPCEGSAGVLASTGEEVPTPFLAEADAIWGQPILVKGASDLRVAAASITGPGGAVTIKALYGDEQTTDPNGRCKAGVACIIPVALATNTTYTATVSGTNAGAGFMSTFSFRTGAR</sequence>
<dbReference type="Gene3D" id="3.40.33.10">
    <property type="entry name" value="CAP"/>
    <property type="match status" value="1"/>
</dbReference>
<dbReference type="InterPro" id="IPR035940">
    <property type="entry name" value="CAP_sf"/>
</dbReference>
<dbReference type="RefSeq" id="WP_265259256.1">
    <property type="nucleotide sequence ID" value="NZ_QZCV01000003.1"/>
</dbReference>
<evidence type="ECO:0000313" key="2">
    <source>
        <dbReference type="Proteomes" id="UP001208935"/>
    </source>
</evidence>
<keyword evidence="2" id="KW-1185">Reference proteome</keyword>
<dbReference type="GeneID" id="77323363"/>
<accession>A0ABT3KXC0</accession>
<gene>
    <name evidence="1" type="ORF">D5039_15810</name>
</gene>
<comment type="caution">
    <text evidence="1">The sequence shown here is derived from an EMBL/GenBank/DDBJ whole genome shotgun (WGS) entry which is preliminary data.</text>
</comment>
<protein>
    <submittedName>
        <fullName evidence="1">CAP domain-containing protein</fullName>
    </submittedName>
</protein>
<name>A0ABT3KXC0_9BURK</name>